<dbReference type="AlphaFoldDB" id="A0A3L7DSY6"/>
<dbReference type="OrthoDB" id="7618612at2"/>
<dbReference type="GO" id="GO:0000976">
    <property type="term" value="F:transcription cis-regulatory region binding"/>
    <property type="evidence" value="ECO:0007669"/>
    <property type="project" value="TreeGrafter"/>
</dbReference>
<dbReference type="PROSITE" id="PS50977">
    <property type="entry name" value="HTH_TETR_2"/>
    <property type="match status" value="1"/>
</dbReference>
<dbReference type="PANTHER" id="PTHR30055:SF234">
    <property type="entry name" value="HTH-TYPE TRANSCRIPTIONAL REGULATOR BETI"/>
    <property type="match status" value="1"/>
</dbReference>
<dbReference type="Proteomes" id="UP000265509">
    <property type="component" value="Unassembled WGS sequence"/>
</dbReference>
<protein>
    <submittedName>
        <fullName evidence="7">TetR family transcriptional regulator</fullName>
    </submittedName>
</protein>
<name>A0A3L7DSY6_9GAMM</name>
<keyword evidence="2 4" id="KW-0238">DNA-binding</keyword>
<organism evidence="7 8">
    <name type="scientific">Seongchinamella sediminis</name>
    <dbReference type="NCBI Taxonomy" id="2283635"/>
    <lineage>
        <taxon>Bacteria</taxon>
        <taxon>Pseudomonadati</taxon>
        <taxon>Pseudomonadota</taxon>
        <taxon>Gammaproteobacteria</taxon>
        <taxon>Cellvibrionales</taxon>
        <taxon>Halieaceae</taxon>
        <taxon>Seongchinamella</taxon>
    </lineage>
</organism>
<dbReference type="SUPFAM" id="SSF46689">
    <property type="entry name" value="Homeodomain-like"/>
    <property type="match status" value="1"/>
</dbReference>
<evidence type="ECO:0000256" key="1">
    <source>
        <dbReference type="ARBA" id="ARBA00023015"/>
    </source>
</evidence>
<reference evidence="7 8" key="1">
    <citation type="submission" date="2018-07" db="EMBL/GenBank/DDBJ databases">
        <title>Halioglobus sp. genome submission.</title>
        <authorList>
            <person name="Ye M.-Q."/>
            <person name="Du Z.-J."/>
        </authorList>
    </citation>
    <scope>NUCLEOTIDE SEQUENCE [LARGE SCALE GENOMIC DNA]</scope>
    <source>
        <strain evidence="7 8">U0301</strain>
    </source>
</reference>
<dbReference type="PANTHER" id="PTHR30055">
    <property type="entry name" value="HTH-TYPE TRANSCRIPTIONAL REGULATOR RUTR"/>
    <property type="match status" value="1"/>
</dbReference>
<dbReference type="InterPro" id="IPR036271">
    <property type="entry name" value="Tet_transcr_reg_TetR-rel_C_sf"/>
</dbReference>
<proteinExistence type="predicted"/>
<feature type="region of interest" description="Disordered" evidence="5">
    <location>
        <begin position="1"/>
        <end position="29"/>
    </location>
</feature>
<evidence type="ECO:0000256" key="3">
    <source>
        <dbReference type="ARBA" id="ARBA00023163"/>
    </source>
</evidence>
<evidence type="ECO:0000256" key="4">
    <source>
        <dbReference type="PROSITE-ProRule" id="PRU00335"/>
    </source>
</evidence>
<feature type="domain" description="HTH tetR-type" evidence="6">
    <location>
        <begin position="31"/>
        <end position="91"/>
    </location>
</feature>
<gene>
    <name evidence="7" type="ORF">DWB85_19035</name>
</gene>
<dbReference type="Pfam" id="PF00440">
    <property type="entry name" value="TetR_N"/>
    <property type="match status" value="1"/>
</dbReference>
<dbReference type="GO" id="GO:0003700">
    <property type="term" value="F:DNA-binding transcription factor activity"/>
    <property type="evidence" value="ECO:0007669"/>
    <property type="project" value="TreeGrafter"/>
</dbReference>
<sequence>MAPTEYRGVARQENGSEMSKVEFPRATEGGDERRAHIEAAVVAVIARSGIERLTVRAVAAAAGCSKGLVEHYFGNKASLVAAAADWANRTYLDRVRRAVGDQRGLAALEIRLRQLLPYREEILHEWKARLAFWQQSSCDTRVADSSRSAFWQVHDQLLGDVQVARDEGQIPASVPLQETAELVLVMLVGWSTLCINNPRLREHAPLDRRLTMLLNLLRSGELTGLVVGDPEVDY</sequence>
<evidence type="ECO:0000313" key="7">
    <source>
        <dbReference type="EMBL" id="RLQ20176.1"/>
    </source>
</evidence>
<keyword evidence="8" id="KW-1185">Reference proteome</keyword>
<evidence type="ECO:0000259" key="6">
    <source>
        <dbReference type="PROSITE" id="PS50977"/>
    </source>
</evidence>
<feature type="compositionally biased region" description="Basic and acidic residues" evidence="5">
    <location>
        <begin position="19"/>
        <end position="29"/>
    </location>
</feature>
<evidence type="ECO:0000313" key="8">
    <source>
        <dbReference type="Proteomes" id="UP000265509"/>
    </source>
</evidence>
<dbReference type="Gene3D" id="1.10.357.10">
    <property type="entry name" value="Tetracycline Repressor, domain 2"/>
    <property type="match status" value="1"/>
</dbReference>
<dbReference type="InterPro" id="IPR009057">
    <property type="entry name" value="Homeodomain-like_sf"/>
</dbReference>
<comment type="caution">
    <text evidence="7">The sequence shown here is derived from an EMBL/GenBank/DDBJ whole genome shotgun (WGS) entry which is preliminary data.</text>
</comment>
<dbReference type="SUPFAM" id="SSF48498">
    <property type="entry name" value="Tetracyclin repressor-like, C-terminal domain"/>
    <property type="match status" value="1"/>
</dbReference>
<dbReference type="InterPro" id="IPR050109">
    <property type="entry name" value="HTH-type_TetR-like_transc_reg"/>
</dbReference>
<feature type="DNA-binding region" description="H-T-H motif" evidence="4">
    <location>
        <begin position="54"/>
        <end position="73"/>
    </location>
</feature>
<evidence type="ECO:0000256" key="5">
    <source>
        <dbReference type="SAM" id="MobiDB-lite"/>
    </source>
</evidence>
<keyword evidence="1" id="KW-0805">Transcription regulation</keyword>
<accession>A0A3L7DSY6</accession>
<keyword evidence="3" id="KW-0804">Transcription</keyword>
<dbReference type="InterPro" id="IPR001647">
    <property type="entry name" value="HTH_TetR"/>
</dbReference>
<evidence type="ECO:0000256" key="2">
    <source>
        <dbReference type="ARBA" id="ARBA00023125"/>
    </source>
</evidence>
<dbReference type="EMBL" id="QRAN01000043">
    <property type="protein sequence ID" value="RLQ20176.1"/>
    <property type="molecule type" value="Genomic_DNA"/>
</dbReference>